<organism evidence="2 3">
    <name type="scientific">Candidatus Kaiserbacteria bacterium RIFCSPLOWO2_02_FULL_55_12</name>
    <dbReference type="NCBI Taxonomy" id="1798522"/>
    <lineage>
        <taxon>Bacteria</taxon>
        <taxon>Candidatus Kaiseribacteriota</taxon>
    </lineage>
</organism>
<name>A0A1F6EZ21_9BACT</name>
<evidence type="ECO:0000313" key="2">
    <source>
        <dbReference type="EMBL" id="OGG78803.1"/>
    </source>
</evidence>
<reference evidence="2 3" key="1">
    <citation type="journal article" date="2016" name="Nat. Commun.">
        <title>Thousands of microbial genomes shed light on interconnected biogeochemical processes in an aquifer system.</title>
        <authorList>
            <person name="Anantharaman K."/>
            <person name="Brown C.T."/>
            <person name="Hug L.A."/>
            <person name="Sharon I."/>
            <person name="Castelle C.J."/>
            <person name="Probst A.J."/>
            <person name="Thomas B.C."/>
            <person name="Singh A."/>
            <person name="Wilkins M.J."/>
            <person name="Karaoz U."/>
            <person name="Brodie E.L."/>
            <person name="Williams K.H."/>
            <person name="Hubbard S.S."/>
            <person name="Banfield J.F."/>
        </authorList>
    </citation>
    <scope>NUCLEOTIDE SEQUENCE [LARGE SCALE GENOMIC DNA]</scope>
</reference>
<evidence type="ECO:0008006" key="4">
    <source>
        <dbReference type="Google" id="ProtNLM"/>
    </source>
</evidence>
<comment type="caution">
    <text evidence="2">The sequence shown here is derived from an EMBL/GenBank/DDBJ whole genome shotgun (WGS) entry which is preliminary data.</text>
</comment>
<feature type="transmembrane region" description="Helical" evidence="1">
    <location>
        <begin position="71"/>
        <end position="89"/>
    </location>
</feature>
<sequence length="123" mass="13827">MDISLVAAKILGTYLTISGLFLLFRGKTVPHLLKDFFDHPAIVYLAGIILIFLSSLLLVQGNVWDGSWRTIVTVLAWLILIKGLFYLFAPEALHRLITKKALDTLNLYGLIAIIFGLFLFYIS</sequence>
<dbReference type="Proteomes" id="UP000178919">
    <property type="component" value="Unassembled WGS sequence"/>
</dbReference>
<dbReference type="EMBL" id="MFMJ01000048">
    <property type="protein sequence ID" value="OGG78803.1"/>
    <property type="molecule type" value="Genomic_DNA"/>
</dbReference>
<evidence type="ECO:0000256" key="1">
    <source>
        <dbReference type="SAM" id="Phobius"/>
    </source>
</evidence>
<feature type="transmembrane region" description="Helical" evidence="1">
    <location>
        <begin position="6"/>
        <end position="24"/>
    </location>
</feature>
<keyword evidence="1" id="KW-0472">Membrane</keyword>
<proteinExistence type="predicted"/>
<accession>A0A1F6EZ21</accession>
<evidence type="ECO:0000313" key="3">
    <source>
        <dbReference type="Proteomes" id="UP000178919"/>
    </source>
</evidence>
<feature type="transmembrane region" description="Helical" evidence="1">
    <location>
        <begin position="101"/>
        <end position="122"/>
    </location>
</feature>
<keyword evidence="1" id="KW-0812">Transmembrane</keyword>
<protein>
    <recommendedName>
        <fullName evidence="4">Integral membrane protein (PIN domain superfamily)</fullName>
    </recommendedName>
</protein>
<keyword evidence="1" id="KW-1133">Transmembrane helix</keyword>
<dbReference type="AlphaFoldDB" id="A0A1F6EZ21"/>
<feature type="transmembrane region" description="Helical" evidence="1">
    <location>
        <begin position="36"/>
        <end position="59"/>
    </location>
</feature>
<gene>
    <name evidence="2" type="ORF">A3J11_02830</name>
</gene>